<organism evidence="1 2">
    <name type="scientific">Aquimarina algicola</name>
    <dbReference type="NCBI Taxonomy" id="2589995"/>
    <lineage>
        <taxon>Bacteria</taxon>
        <taxon>Pseudomonadati</taxon>
        <taxon>Bacteroidota</taxon>
        <taxon>Flavobacteriia</taxon>
        <taxon>Flavobacteriales</taxon>
        <taxon>Flavobacteriaceae</taxon>
        <taxon>Aquimarina</taxon>
    </lineage>
</organism>
<reference evidence="1 2" key="1">
    <citation type="submission" date="2019-06" db="EMBL/GenBank/DDBJ databases">
        <authorList>
            <person name="Meng X."/>
        </authorList>
    </citation>
    <scope>NUCLEOTIDE SEQUENCE [LARGE SCALE GENOMIC DNA]</scope>
    <source>
        <strain evidence="1 2">M625</strain>
    </source>
</reference>
<comment type="caution">
    <text evidence="1">The sequence shown here is derived from an EMBL/GenBank/DDBJ whole genome shotgun (WGS) entry which is preliminary data.</text>
</comment>
<dbReference type="SUPFAM" id="SSF56925">
    <property type="entry name" value="OMPA-like"/>
    <property type="match status" value="1"/>
</dbReference>
<dbReference type="InterPro" id="IPR011250">
    <property type="entry name" value="OMP/PagP_B-barrel"/>
</dbReference>
<dbReference type="AlphaFoldDB" id="A0A504J9B4"/>
<proteinExistence type="predicted"/>
<dbReference type="EMBL" id="VFWZ01000002">
    <property type="protein sequence ID" value="TPN87506.1"/>
    <property type="molecule type" value="Genomic_DNA"/>
</dbReference>
<keyword evidence="2" id="KW-1185">Reference proteome</keyword>
<gene>
    <name evidence="1" type="ORF">FHK87_07955</name>
</gene>
<evidence type="ECO:0008006" key="3">
    <source>
        <dbReference type="Google" id="ProtNLM"/>
    </source>
</evidence>
<name>A0A504J9B4_9FLAO</name>
<evidence type="ECO:0000313" key="1">
    <source>
        <dbReference type="EMBL" id="TPN87506.1"/>
    </source>
</evidence>
<accession>A0A504J9B4</accession>
<sequence>MRIYIVLYIILFLNGITFGQGKLELVEKNMKSKDDSSNNTEQFIDLFNLLSSFADTNSDLDYGLKRITKHPYYKDTNTGNYIYFANDSITQTERLEISNRFIFENTSLYGNHLNVGIRSIGGLSLEVDYLQLWENRTNADYNTLAIATGLFKYHFIREERIDLWAGLGKNYIAGEIDDWGYVIATGGELFFMNPLSLEINLQLAATDNDNLYTVTTLLNCHRKNWVFSAGLEYFWIGDIPFRTFSVSLGTFL</sequence>
<dbReference type="Proteomes" id="UP000315540">
    <property type="component" value="Unassembled WGS sequence"/>
</dbReference>
<protein>
    <recommendedName>
        <fullName evidence="3">DUF481 domain-containing protein</fullName>
    </recommendedName>
</protein>
<dbReference type="OrthoDB" id="1323375at2"/>
<evidence type="ECO:0000313" key="2">
    <source>
        <dbReference type="Proteomes" id="UP000315540"/>
    </source>
</evidence>